<dbReference type="InterPro" id="IPR007110">
    <property type="entry name" value="Ig-like_dom"/>
</dbReference>
<accession>A0A0S7ETL6</accession>
<dbReference type="CDD" id="cd00096">
    <property type="entry name" value="Ig"/>
    <property type="match status" value="1"/>
</dbReference>
<proteinExistence type="predicted"/>
<protein>
    <submittedName>
        <fullName evidence="3">IGS10</fullName>
    </submittedName>
</protein>
<evidence type="ECO:0000256" key="1">
    <source>
        <dbReference type="SAM" id="MobiDB-lite"/>
    </source>
</evidence>
<gene>
    <name evidence="3" type="primary">IGS10</name>
</gene>
<evidence type="ECO:0000259" key="2">
    <source>
        <dbReference type="PROSITE" id="PS50835"/>
    </source>
</evidence>
<organism evidence="3">
    <name type="scientific">Poeciliopsis prolifica</name>
    <name type="common">blackstripe livebearer</name>
    <dbReference type="NCBI Taxonomy" id="188132"/>
    <lineage>
        <taxon>Eukaryota</taxon>
        <taxon>Metazoa</taxon>
        <taxon>Chordata</taxon>
        <taxon>Craniata</taxon>
        <taxon>Vertebrata</taxon>
        <taxon>Euteleostomi</taxon>
        <taxon>Actinopterygii</taxon>
        <taxon>Neopterygii</taxon>
        <taxon>Teleostei</taxon>
        <taxon>Neoteleostei</taxon>
        <taxon>Acanthomorphata</taxon>
        <taxon>Ovalentaria</taxon>
        <taxon>Atherinomorphae</taxon>
        <taxon>Cyprinodontiformes</taxon>
        <taxon>Poeciliidae</taxon>
        <taxon>Poeciliinae</taxon>
        <taxon>Poeciliopsis</taxon>
    </lineage>
</organism>
<feature type="non-terminal residue" evidence="3">
    <location>
        <position position="102"/>
    </location>
</feature>
<name>A0A0S7ETL6_9TELE</name>
<dbReference type="InterPro" id="IPR013783">
    <property type="entry name" value="Ig-like_fold"/>
</dbReference>
<feature type="non-terminal residue" evidence="3">
    <location>
        <position position="1"/>
    </location>
</feature>
<dbReference type="InterPro" id="IPR036179">
    <property type="entry name" value="Ig-like_dom_sf"/>
</dbReference>
<dbReference type="Gene3D" id="2.60.40.10">
    <property type="entry name" value="Immunoglobulins"/>
    <property type="match status" value="1"/>
</dbReference>
<dbReference type="Pfam" id="PF13927">
    <property type="entry name" value="Ig_3"/>
    <property type="match status" value="1"/>
</dbReference>
<evidence type="ECO:0000313" key="3">
    <source>
        <dbReference type="EMBL" id="JAO05651.1"/>
    </source>
</evidence>
<reference evidence="3" key="1">
    <citation type="submission" date="2014-12" db="EMBL/GenBank/DDBJ databases">
        <title>Parallel Evolution in Life History Adaptation Evident in the Tissue-Specific Poeciliopsis prolifica transcriptome.</title>
        <authorList>
            <person name="Jue N.K."/>
            <person name="Foley R.J."/>
            <person name="Obergfell C."/>
            <person name="Reznick D.N."/>
            <person name="O'Neill R.J."/>
            <person name="O'Neill M.J."/>
        </authorList>
    </citation>
    <scope>NUCLEOTIDE SEQUENCE</scope>
</reference>
<feature type="region of interest" description="Disordered" evidence="1">
    <location>
        <begin position="77"/>
        <end position="102"/>
    </location>
</feature>
<dbReference type="SUPFAM" id="SSF48726">
    <property type="entry name" value="Immunoglobulin"/>
    <property type="match status" value="1"/>
</dbReference>
<sequence length="102" mass="10968">LTLDCSSTGSPRGSVSWILPDHSVLDKSQGNRKVYENGTLMIQGLTARDRGFYRCLVASHLGIDLLVSQVTLSAERSEGMTDLKSEGSGMAMDSKMDSSLEA</sequence>
<dbReference type="PROSITE" id="PS50835">
    <property type="entry name" value="IG_LIKE"/>
    <property type="match status" value="1"/>
</dbReference>
<dbReference type="EMBL" id="GBYX01476026">
    <property type="protein sequence ID" value="JAO05651.1"/>
    <property type="molecule type" value="Transcribed_RNA"/>
</dbReference>
<dbReference type="AlphaFoldDB" id="A0A0S7ETL6"/>
<feature type="domain" description="Ig-like" evidence="2">
    <location>
        <begin position="1"/>
        <end position="73"/>
    </location>
</feature>